<proteinExistence type="predicted"/>
<dbReference type="RefSeq" id="WP_052650213.1">
    <property type="nucleotide sequence ID" value="NZ_CCXS01000001.1"/>
</dbReference>
<gene>
    <name evidence="2" type="ORF">BN1080_00507</name>
</gene>
<dbReference type="AlphaFoldDB" id="A0A098EH23"/>
<reference evidence="2 3" key="1">
    <citation type="submission" date="2014-09" db="EMBL/GenBank/DDBJ databases">
        <authorList>
            <person name="Urmite Genomes Urmite Genomes"/>
        </authorList>
    </citation>
    <scope>NUCLEOTIDE SEQUENCE [LARGE SCALE GENOMIC DNA]</scope>
    <source>
        <strain evidence="2 3">ES2</strain>
    </source>
</reference>
<dbReference type="Proteomes" id="UP000043699">
    <property type="component" value="Unassembled WGS sequence"/>
</dbReference>
<dbReference type="PROSITE" id="PS50965">
    <property type="entry name" value="NERD"/>
    <property type="match status" value="1"/>
</dbReference>
<dbReference type="EMBL" id="CCXS01000001">
    <property type="protein sequence ID" value="CEG21594.1"/>
    <property type="molecule type" value="Genomic_DNA"/>
</dbReference>
<dbReference type="Pfam" id="PF08378">
    <property type="entry name" value="NERD"/>
    <property type="match status" value="1"/>
</dbReference>
<protein>
    <submittedName>
        <fullName evidence="2">Nuclease-related domain protein</fullName>
    </submittedName>
</protein>
<feature type="domain" description="NERD" evidence="1">
    <location>
        <begin position="51"/>
        <end position="168"/>
    </location>
</feature>
<keyword evidence="3" id="KW-1185">Reference proteome</keyword>
<dbReference type="InterPro" id="IPR011528">
    <property type="entry name" value="NERD"/>
</dbReference>
<evidence type="ECO:0000313" key="2">
    <source>
        <dbReference type="EMBL" id="CEG21594.1"/>
    </source>
</evidence>
<accession>A0A098EH23</accession>
<evidence type="ECO:0000313" key="3">
    <source>
        <dbReference type="Proteomes" id="UP000043699"/>
    </source>
</evidence>
<sequence>MVLVKKAGMLVLWKTRNENVDKERAEILLRRLPKTHPSVVLAKNDLWNAESRISGERRFDAYFSMSKIDFPHLILHDVSLKSVLPFQLDSLLITPWCVYVFEVKNMSGRLFFKQSPPQLIQTKEDGSVTGRKSPIEQMATNEWLLEEWLSSRAYFLPIRSVLVFSYTKQMPENLPREQIALFSNQLPMFLRKLQPEKEIMNLSDMEKLATELAAAHSPYTHEPICANSAFPVEAMQRGVWCEPCSRIGMKRKYGTRVCPSCGVSNKDAHIRTLKDWIILTGEPLTNKKCREILQIEDHRLASRLLISMKMKKIGSYKDAKYIFETSWEYFI</sequence>
<dbReference type="STRING" id="1499687.BN1080_00507"/>
<dbReference type="OrthoDB" id="2734037at2"/>
<organism evidence="2 3">
    <name type="scientific">Planococcus massiliensis</name>
    <dbReference type="NCBI Taxonomy" id="1499687"/>
    <lineage>
        <taxon>Bacteria</taxon>
        <taxon>Bacillati</taxon>
        <taxon>Bacillota</taxon>
        <taxon>Bacilli</taxon>
        <taxon>Bacillales</taxon>
        <taxon>Caryophanaceae</taxon>
        <taxon>Planococcus</taxon>
    </lineage>
</organism>
<evidence type="ECO:0000259" key="1">
    <source>
        <dbReference type="PROSITE" id="PS50965"/>
    </source>
</evidence>
<name>A0A098EH23_9BACL</name>